<proteinExistence type="inferred from homology"/>
<evidence type="ECO:0000256" key="1">
    <source>
        <dbReference type="ARBA" id="ARBA00006192"/>
    </source>
</evidence>
<evidence type="ECO:0000256" key="4">
    <source>
        <dbReference type="ARBA" id="ARBA00044511"/>
    </source>
</evidence>
<reference evidence="7" key="5">
    <citation type="submission" date="2015-06" db="UniProtKB">
        <authorList>
            <consortium name="EnsemblFungi"/>
        </authorList>
    </citation>
    <scope>IDENTIFICATION</scope>
    <source>
        <strain evidence="7">ATCC 64411</strain>
    </source>
</reference>
<keyword evidence="8" id="KW-1185">Reference proteome</keyword>
<gene>
    <name evidence="6" type="ORF">MAPG_03219</name>
</gene>
<dbReference type="InterPro" id="IPR011990">
    <property type="entry name" value="TPR-like_helical_dom_sf"/>
</dbReference>
<evidence type="ECO:0008006" key="9">
    <source>
        <dbReference type="Google" id="ProtNLM"/>
    </source>
</evidence>
<name>A0A0C4DTF2_MAGP6</name>
<protein>
    <recommendedName>
        <fullName evidence="9">Pentatricopeptide repeat protein</fullName>
    </recommendedName>
</protein>
<dbReference type="VEuPathDB" id="FungiDB:MAPG_03219"/>
<reference evidence="6" key="1">
    <citation type="submission" date="2010-05" db="EMBL/GenBank/DDBJ databases">
        <title>The Genome Sequence of Magnaporthe poae strain ATCC 64411.</title>
        <authorList>
            <consortium name="The Broad Institute Genome Sequencing Platform"/>
            <consortium name="Broad Institute Genome Sequencing Center for Infectious Disease"/>
            <person name="Ma L.-J."/>
            <person name="Dead R."/>
            <person name="Young S."/>
            <person name="Zeng Q."/>
            <person name="Koehrsen M."/>
            <person name="Alvarado L."/>
            <person name="Berlin A."/>
            <person name="Chapman S.B."/>
            <person name="Chen Z."/>
            <person name="Freedman E."/>
            <person name="Gellesch M."/>
            <person name="Goldberg J."/>
            <person name="Griggs A."/>
            <person name="Gujja S."/>
            <person name="Heilman E.R."/>
            <person name="Heiman D."/>
            <person name="Hepburn T."/>
            <person name="Howarth C."/>
            <person name="Jen D."/>
            <person name="Larson L."/>
            <person name="Mehta T."/>
            <person name="Neiman D."/>
            <person name="Pearson M."/>
            <person name="Roberts A."/>
            <person name="Saif S."/>
            <person name="Shea T."/>
            <person name="Shenoy N."/>
            <person name="Sisk P."/>
            <person name="Stolte C."/>
            <person name="Sykes S."/>
            <person name="Walk T."/>
            <person name="White J."/>
            <person name="Yandava C."/>
            <person name="Haas B."/>
            <person name="Nusbaum C."/>
            <person name="Birren B."/>
        </authorList>
    </citation>
    <scope>NUCLEOTIDE SEQUENCE</scope>
    <source>
        <strain evidence="6">ATCC 64411</strain>
    </source>
</reference>
<dbReference type="PANTHER" id="PTHR47447">
    <property type="entry name" value="OS03G0856100 PROTEIN"/>
    <property type="match status" value="1"/>
</dbReference>
<dbReference type="Gene3D" id="1.25.40.10">
    <property type="entry name" value="Tetratricopeptide repeat domain"/>
    <property type="match status" value="2"/>
</dbReference>
<dbReference type="EMBL" id="ADBL01000781">
    <property type="status" value="NOT_ANNOTATED_CDS"/>
    <property type="molecule type" value="Genomic_DNA"/>
</dbReference>
<accession>A0A0C4DTF2</accession>
<sequence>MRPKNLVVDLGCFPDFICRTCLALRKPGLNLPAPRYYSRATRTARTLPRPARKAQQVQIPRVEIPEPETDDGNDVTFRYFEMDRPGHLRPLKDHAEFVASLESEERRAQAELDKMEAQLKLSAFKGLREFAETLGLVPKQAEHEEVQKEQPKYKQFTHSVDPSGLYTRHVRPIIELNQHLKRTARKLALGKIGQKPIHDTWKLYSLARPLLQNSWQRVPPEVWQLLWRLLSWDGPENTNRMGRVYRLGKDMRAAGVPMDDTRQVLLIEATFVEGLRKEALEAWKRFPLSPEHPDEFREEYLKLGLRMYSMHGDLDRAGRVLDKLLEMRPSSDPRFMLSFIRTCAQDKTRLDKAWETYRRMRDLLGSDIKIEDYDEVVAAFLLSKQTDLAFKVFVDMMFSGAIDLQGKTRLPSAVGNHFFMGKWLKRLIGAGNLDGALEVLRFMQTKGILAAKIQVNGLIGAWLRSGLAENLEKADKLAWAMVRSRLKFVELRRREALVDWPIRLLQTPNNTEELPDSLGLTFVPQASLETFSLMAENYKERRLHSRLEGLWVAFQKCEMSTDAFMMNQLLESYSQEGMGTKAREVYKALTEEHALAPDAYTFFALYKSLEVNHMYWPSVTDEIKRGEAHICRALFRDMVGSSWTFESEEVQQALMRTVLHTFRKCNDNVGVLIALRAMRDVFHWPPGHAVSMEMLAENPDLAQSRKKLFEASRKVQAAYDISLRGGSDGTTPTRRELSQKEGAEILARMVEEHYLQKIGAISDEELELMYQAAILEMGLADILLPSQAPGEEQQEEGASGIPSGAAVSG</sequence>
<comment type="subunit">
    <text evidence="4">Binds to mitochondrial small subunit 15S rRNA.</text>
</comment>
<dbReference type="Pfam" id="PF01535">
    <property type="entry name" value="PPR"/>
    <property type="match status" value="1"/>
</dbReference>
<evidence type="ECO:0000313" key="8">
    <source>
        <dbReference type="Proteomes" id="UP000011715"/>
    </source>
</evidence>
<dbReference type="eggNOG" id="ENOG502S3E1">
    <property type="taxonomic scope" value="Eukaryota"/>
</dbReference>
<evidence type="ECO:0000313" key="6">
    <source>
        <dbReference type="EMBL" id="KLU84174.1"/>
    </source>
</evidence>
<keyword evidence="2" id="KW-0677">Repeat</keyword>
<evidence type="ECO:0000256" key="3">
    <source>
        <dbReference type="ARBA" id="ARBA00044493"/>
    </source>
</evidence>
<feature type="compositionally biased region" description="Low complexity" evidence="5">
    <location>
        <begin position="786"/>
        <end position="800"/>
    </location>
</feature>
<comment type="function">
    <text evidence="3">Regulates mitochondrial small subunit maturation by controlling 15S rRNA 5'-end processing. Localizes to the 5' precursor of the 15S rRNA in a position that is subsequently occupied by mS47 in the mature yeast mtSSU. Uses structure and sequence-specific RNA recognition, binding to a single-stranded region of the precursor and specifically recognizing bases -6 to -1. The exchange of Ccm1 for mS47 is coupled to the irreversible removal of precursor rRNA that is accompanied by conformational changes of the mitoribosomal proteins uS5m and mS26. These conformational changes signal completion of 5'-end rRNA processing through protection of the mature 5'-end of the 15S rRNA and stabilization of mS47. The removal of the 5' precursor together with the dissociation of Ccm1 may be catalyzed by the 5'-3' exoribonuclease Pet127. Involved in the specific removal of group I introns in mitochondrial encoded transcripts.</text>
</comment>
<dbReference type="PANTHER" id="PTHR47447:SF17">
    <property type="entry name" value="OS12G0638900 PROTEIN"/>
    <property type="match status" value="1"/>
</dbReference>
<dbReference type="Proteomes" id="UP000011715">
    <property type="component" value="Unassembled WGS sequence"/>
</dbReference>
<reference evidence="8" key="2">
    <citation type="submission" date="2010-05" db="EMBL/GenBank/DDBJ databases">
        <title>The genome sequence of Magnaporthe poae strain ATCC 64411.</title>
        <authorList>
            <person name="Ma L.-J."/>
            <person name="Dead R."/>
            <person name="Young S."/>
            <person name="Zeng Q."/>
            <person name="Koehrsen M."/>
            <person name="Alvarado L."/>
            <person name="Berlin A."/>
            <person name="Chapman S.B."/>
            <person name="Chen Z."/>
            <person name="Freedman E."/>
            <person name="Gellesch M."/>
            <person name="Goldberg J."/>
            <person name="Griggs A."/>
            <person name="Gujja S."/>
            <person name="Heilman E.R."/>
            <person name="Heiman D."/>
            <person name="Hepburn T."/>
            <person name="Howarth C."/>
            <person name="Jen D."/>
            <person name="Larson L."/>
            <person name="Mehta T."/>
            <person name="Neiman D."/>
            <person name="Pearson M."/>
            <person name="Roberts A."/>
            <person name="Saif S."/>
            <person name="Shea T."/>
            <person name="Shenoy N."/>
            <person name="Sisk P."/>
            <person name="Stolte C."/>
            <person name="Sykes S."/>
            <person name="Walk T."/>
            <person name="White J."/>
            <person name="Yandava C."/>
            <person name="Haas B."/>
            <person name="Nusbaum C."/>
            <person name="Birren B."/>
        </authorList>
    </citation>
    <scope>NUCLEOTIDE SEQUENCE [LARGE SCALE GENOMIC DNA]</scope>
    <source>
        <strain evidence="8">ATCC 64411 / 73-15</strain>
    </source>
</reference>
<evidence type="ECO:0000313" key="7">
    <source>
        <dbReference type="EnsemblFungi" id="MAPG_03219T0"/>
    </source>
</evidence>
<feature type="region of interest" description="Disordered" evidence="5">
    <location>
        <begin position="786"/>
        <end position="809"/>
    </location>
</feature>
<reference evidence="7" key="4">
    <citation type="journal article" date="2015" name="G3 (Bethesda)">
        <title>Genome sequences of three phytopathogenic species of the Magnaporthaceae family of fungi.</title>
        <authorList>
            <person name="Okagaki L.H."/>
            <person name="Nunes C.C."/>
            <person name="Sailsbery J."/>
            <person name="Clay B."/>
            <person name="Brown D."/>
            <person name="John T."/>
            <person name="Oh Y."/>
            <person name="Young N."/>
            <person name="Fitzgerald M."/>
            <person name="Haas B.J."/>
            <person name="Zeng Q."/>
            <person name="Young S."/>
            <person name="Adiconis X."/>
            <person name="Fan L."/>
            <person name="Levin J.Z."/>
            <person name="Mitchell T.K."/>
            <person name="Okubara P.A."/>
            <person name="Farman M.L."/>
            <person name="Kohn L.M."/>
            <person name="Birren B."/>
            <person name="Ma L.-J."/>
            <person name="Dean R.A."/>
        </authorList>
    </citation>
    <scope>NUCLEOTIDE SEQUENCE</scope>
    <source>
        <strain evidence="7">ATCC 64411 / 73-15</strain>
    </source>
</reference>
<evidence type="ECO:0000256" key="2">
    <source>
        <dbReference type="ARBA" id="ARBA00022737"/>
    </source>
</evidence>
<organism evidence="7 8">
    <name type="scientific">Magnaporthiopsis poae (strain ATCC 64411 / 73-15)</name>
    <name type="common">Kentucky bluegrass fungus</name>
    <name type="synonym">Magnaporthe poae</name>
    <dbReference type="NCBI Taxonomy" id="644358"/>
    <lineage>
        <taxon>Eukaryota</taxon>
        <taxon>Fungi</taxon>
        <taxon>Dikarya</taxon>
        <taxon>Ascomycota</taxon>
        <taxon>Pezizomycotina</taxon>
        <taxon>Sordariomycetes</taxon>
        <taxon>Sordariomycetidae</taxon>
        <taxon>Magnaporthales</taxon>
        <taxon>Magnaporthaceae</taxon>
        <taxon>Magnaporthiopsis</taxon>
    </lineage>
</organism>
<dbReference type="EnsemblFungi" id="MAPG_03219T0">
    <property type="protein sequence ID" value="MAPG_03219T0"/>
    <property type="gene ID" value="MAPG_03219"/>
</dbReference>
<dbReference type="AlphaFoldDB" id="A0A0C4DTF2"/>
<comment type="similarity">
    <text evidence="1">Belongs to the CCM1 family.</text>
</comment>
<dbReference type="OMA" id="AFMMNQL"/>
<evidence type="ECO:0000256" key="5">
    <source>
        <dbReference type="SAM" id="MobiDB-lite"/>
    </source>
</evidence>
<dbReference type="OrthoDB" id="185373at2759"/>
<dbReference type="EMBL" id="GL876967">
    <property type="protein sequence ID" value="KLU84174.1"/>
    <property type="molecule type" value="Genomic_DNA"/>
</dbReference>
<reference evidence="6" key="3">
    <citation type="submission" date="2011-03" db="EMBL/GenBank/DDBJ databases">
        <title>Annotation of Magnaporthe poae ATCC 64411.</title>
        <authorList>
            <person name="Ma L.-J."/>
            <person name="Dead R."/>
            <person name="Young S.K."/>
            <person name="Zeng Q."/>
            <person name="Gargeya S."/>
            <person name="Fitzgerald M."/>
            <person name="Haas B."/>
            <person name="Abouelleil A."/>
            <person name="Alvarado L."/>
            <person name="Arachchi H.M."/>
            <person name="Berlin A."/>
            <person name="Brown A."/>
            <person name="Chapman S.B."/>
            <person name="Chen Z."/>
            <person name="Dunbar C."/>
            <person name="Freedman E."/>
            <person name="Gearin G."/>
            <person name="Gellesch M."/>
            <person name="Goldberg J."/>
            <person name="Griggs A."/>
            <person name="Gujja S."/>
            <person name="Heiman D."/>
            <person name="Howarth C."/>
            <person name="Larson L."/>
            <person name="Lui A."/>
            <person name="MacDonald P.J.P."/>
            <person name="Mehta T."/>
            <person name="Montmayeur A."/>
            <person name="Murphy C."/>
            <person name="Neiman D."/>
            <person name="Pearson M."/>
            <person name="Priest M."/>
            <person name="Roberts A."/>
            <person name="Saif S."/>
            <person name="Shea T."/>
            <person name="Shenoy N."/>
            <person name="Sisk P."/>
            <person name="Stolte C."/>
            <person name="Sykes S."/>
            <person name="Yandava C."/>
            <person name="Wortman J."/>
            <person name="Nusbaum C."/>
            <person name="Birren B."/>
        </authorList>
    </citation>
    <scope>NUCLEOTIDE SEQUENCE</scope>
    <source>
        <strain evidence="6">ATCC 64411</strain>
    </source>
</reference>
<dbReference type="InterPro" id="IPR002885">
    <property type="entry name" value="PPR_rpt"/>
</dbReference>